<reference evidence="2 3" key="1">
    <citation type="journal article" date="2023" name="Plants (Basel)">
        <title>Bridging the Gap: Combining Genomics and Transcriptomics Approaches to Understand Stylosanthes scabra, an Orphan Legume from the Brazilian Caatinga.</title>
        <authorList>
            <person name="Ferreira-Neto J.R.C."/>
            <person name="da Silva M.D."/>
            <person name="Binneck E."/>
            <person name="de Melo N.F."/>
            <person name="da Silva R.H."/>
            <person name="de Melo A.L.T.M."/>
            <person name="Pandolfi V."/>
            <person name="Bustamante F.O."/>
            <person name="Brasileiro-Vidal A.C."/>
            <person name="Benko-Iseppon A.M."/>
        </authorList>
    </citation>
    <scope>NUCLEOTIDE SEQUENCE [LARGE SCALE GENOMIC DNA]</scope>
    <source>
        <tissue evidence="2">Leaves</tissue>
    </source>
</reference>
<gene>
    <name evidence="2" type="ORF">PIB30_011443</name>
</gene>
<accession>A0ABU6Q5R2</accession>
<feature type="region of interest" description="Disordered" evidence="1">
    <location>
        <begin position="1"/>
        <end position="43"/>
    </location>
</feature>
<dbReference type="EMBL" id="JASCZI010000028">
    <property type="protein sequence ID" value="MED6107175.1"/>
    <property type="molecule type" value="Genomic_DNA"/>
</dbReference>
<name>A0ABU6Q5R2_9FABA</name>
<keyword evidence="3" id="KW-1185">Reference proteome</keyword>
<comment type="caution">
    <text evidence="2">The sequence shown here is derived from an EMBL/GenBank/DDBJ whole genome shotgun (WGS) entry which is preliminary data.</text>
</comment>
<feature type="compositionally biased region" description="Low complexity" evidence="1">
    <location>
        <begin position="11"/>
        <end position="24"/>
    </location>
</feature>
<proteinExistence type="predicted"/>
<protein>
    <submittedName>
        <fullName evidence="2">Uncharacterized protein</fullName>
    </submittedName>
</protein>
<organism evidence="2 3">
    <name type="scientific">Stylosanthes scabra</name>
    <dbReference type="NCBI Taxonomy" id="79078"/>
    <lineage>
        <taxon>Eukaryota</taxon>
        <taxon>Viridiplantae</taxon>
        <taxon>Streptophyta</taxon>
        <taxon>Embryophyta</taxon>
        <taxon>Tracheophyta</taxon>
        <taxon>Spermatophyta</taxon>
        <taxon>Magnoliopsida</taxon>
        <taxon>eudicotyledons</taxon>
        <taxon>Gunneridae</taxon>
        <taxon>Pentapetalae</taxon>
        <taxon>rosids</taxon>
        <taxon>fabids</taxon>
        <taxon>Fabales</taxon>
        <taxon>Fabaceae</taxon>
        <taxon>Papilionoideae</taxon>
        <taxon>50 kb inversion clade</taxon>
        <taxon>dalbergioids sensu lato</taxon>
        <taxon>Dalbergieae</taxon>
        <taxon>Pterocarpus clade</taxon>
        <taxon>Stylosanthes</taxon>
    </lineage>
</organism>
<sequence>MRCRRSRFEGSVCSSSPHSVTTHHSTSDGQTSPHIRPPPVPHSRRLRSASAFLCRLLSLFRGVAPLASSSACCHGLSLSRAVVPLAASSPCCHRLYLPSAVEPVAAGRRAAAARLCLRSFLAVPLP</sequence>
<dbReference type="Proteomes" id="UP001341840">
    <property type="component" value="Unassembled WGS sequence"/>
</dbReference>
<evidence type="ECO:0000313" key="3">
    <source>
        <dbReference type="Proteomes" id="UP001341840"/>
    </source>
</evidence>
<evidence type="ECO:0000256" key="1">
    <source>
        <dbReference type="SAM" id="MobiDB-lite"/>
    </source>
</evidence>
<evidence type="ECO:0000313" key="2">
    <source>
        <dbReference type="EMBL" id="MED6107175.1"/>
    </source>
</evidence>